<dbReference type="Proteomes" id="UP000326202">
    <property type="component" value="Chromosome"/>
</dbReference>
<comment type="similarity">
    <text evidence="1 4">Belongs to the UPF0677 family.</text>
</comment>
<reference evidence="5 6" key="1">
    <citation type="submission" date="2019-08" db="EMBL/GenBank/DDBJ databases">
        <title>Hyperibacter terrae gen. nov., sp. nov. and Hyperibacter viscosus sp. nov., two new members in the family Rhodospirillaceae isolated from the rhizosphere of Hypericum perforatum.</title>
        <authorList>
            <person name="Noviana Z."/>
        </authorList>
    </citation>
    <scope>NUCLEOTIDE SEQUENCE [LARGE SCALE GENOMIC DNA]</scope>
    <source>
        <strain evidence="5 6">R5913</strain>
    </source>
</reference>
<protein>
    <recommendedName>
        <fullName evidence="4">S-adenosyl-L-methionine-dependent methyltransferase</fullName>
        <ecNumber evidence="4">2.1.1.-</ecNumber>
    </recommendedName>
</protein>
<dbReference type="OrthoDB" id="9806164at2"/>
<evidence type="ECO:0000256" key="2">
    <source>
        <dbReference type="ARBA" id="ARBA00022603"/>
    </source>
</evidence>
<evidence type="ECO:0000313" key="6">
    <source>
        <dbReference type="Proteomes" id="UP000326202"/>
    </source>
</evidence>
<dbReference type="PANTHER" id="PTHR43619">
    <property type="entry name" value="S-ADENOSYL-L-METHIONINE-DEPENDENT METHYLTRANSFERASE YKTD-RELATED"/>
    <property type="match status" value="1"/>
</dbReference>
<dbReference type="RefSeq" id="WP_151175340.1">
    <property type="nucleotide sequence ID" value="NZ_CP042906.1"/>
</dbReference>
<evidence type="ECO:0000256" key="1">
    <source>
        <dbReference type="ARBA" id="ARBA00008138"/>
    </source>
</evidence>
<dbReference type="InterPro" id="IPR011610">
    <property type="entry name" value="SAM_mthyl_Trfase_ML2640-like"/>
</dbReference>
<accession>A0A5J6MCB3</accession>
<keyword evidence="4" id="KW-0949">S-adenosyl-L-methionine</keyword>
<dbReference type="SUPFAM" id="SSF53335">
    <property type="entry name" value="S-adenosyl-L-methionine-dependent methyltransferases"/>
    <property type="match status" value="1"/>
</dbReference>
<dbReference type="EMBL" id="CP042906">
    <property type="protein sequence ID" value="QEX14832.1"/>
    <property type="molecule type" value="Genomic_DNA"/>
</dbReference>
<evidence type="ECO:0000256" key="4">
    <source>
        <dbReference type="RuleBase" id="RU362030"/>
    </source>
</evidence>
<dbReference type="NCBIfam" id="TIGR00027">
    <property type="entry name" value="mthyl_TIGR00027"/>
    <property type="match status" value="1"/>
</dbReference>
<evidence type="ECO:0000256" key="3">
    <source>
        <dbReference type="ARBA" id="ARBA00022679"/>
    </source>
</evidence>
<dbReference type="Gene3D" id="3.40.50.150">
    <property type="entry name" value="Vaccinia Virus protein VP39"/>
    <property type="match status" value="1"/>
</dbReference>
<dbReference type="PANTHER" id="PTHR43619:SF2">
    <property type="entry name" value="S-ADENOSYL-L-METHIONINE-DEPENDENT METHYLTRANSFERASES SUPERFAMILY PROTEIN"/>
    <property type="match status" value="1"/>
</dbReference>
<keyword evidence="2 4" id="KW-0489">Methyltransferase</keyword>
<dbReference type="AlphaFoldDB" id="A0A5J6MCB3"/>
<dbReference type="GO" id="GO:0032259">
    <property type="term" value="P:methylation"/>
    <property type="evidence" value="ECO:0007669"/>
    <property type="project" value="UniProtKB-KW"/>
</dbReference>
<dbReference type="InterPro" id="IPR007213">
    <property type="entry name" value="Ppm1/Ppm2/Tcmp"/>
</dbReference>
<proteinExistence type="inferred from homology"/>
<keyword evidence="3" id="KW-0808">Transferase</keyword>
<dbReference type="Pfam" id="PF04072">
    <property type="entry name" value="LCM"/>
    <property type="match status" value="1"/>
</dbReference>
<keyword evidence="6" id="KW-1185">Reference proteome</keyword>
<comment type="function">
    <text evidence="4">Exhibits S-adenosyl-L-methionine-dependent methyltransferase activity.</text>
</comment>
<dbReference type="EC" id="2.1.1.-" evidence="4"/>
<gene>
    <name evidence="5" type="ORF">FRZ44_01070</name>
</gene>
<organism evidence="5 6">
    <name type="scientific">Hypericibacter terrae</name>
    <dbReference type="NCBI Taxonomy" id="2602015"/>
    <lineage>
        <taxon>Bacteria</taxon>
        <taxon>Pseudomonadati</taxon>
        <taxon>Pseudomonadota</taxon>
        <taxon>Alphaproteobacteria</taxon>
        <taxon>Rhodospirillales</taxon>
        <taxon>Dongiaceae</taxon>
        <taxon>Hypericibacter</taxon>
    </lineage>
</organism>
<evidence type="ECO:0000313" key="5">
    <source>
        <dbReference type="EMBL" id="QEX14832.1"/>
    </source>
</evidence>
<dbReference type="KEGG" id="htq:FRZ44_01070"/>
<name>A0A5J6MCB3_9PROT</name>
<sequence length="286" mass="30600">MRDGEASETALRVAMQRAAHQLFDQPLVFRGPLAVPILGAGEEARLRADPTDQRTPFALAFRAAVVARSRFCDDLGRAAVARGLRQVILLGAGLDTLAYRKALPADVRLFEVDHPATQAWKKRMLAAAGIAIPASVAFIPIDFNTTSLAEGLRSGGVDLGRPAFFSWLGVVYYLSADTVLETLRDVGALAPDSEIAFDYFEPAQNYSAEERPGFTSLGKQVSAGGEPWKSYFEPAALGAALRSEGFGDVEDLNSSAMAARYFAGRSDGLAPAGPIHFVRARVGTKP</sequence>
<dbReference type="InterPro" id="IPR029063">
    <property type="entry name" value="SAM-dependent_MTases_sf"/>
</dbReference>
<dbReference type="GO" id="GO:0008168">
    <property type="term" value="F:methyltransferase activity"/>
    <property type="evidence" value="ECO:0007669"/>
    <property type="project" value="UniProtKB-UniRule"/>
</dbReference>